<protein>
    <submittedName>
        <fullName evidence="3">Uncharacterized protein LOC106458800</fullName>
    </submittedName>
</protein>
<dbReference type="GeneID" id="106458800"/>
<name>A0ABM1B330_LIMPO</name>
<dbReference type="Pfam" id="PF05461">
    <property type="entry name" value="ApoL"/>
    <property type="match status" value="1"/>
</dbReference>
<dbReference type="PANTHER" id="PTHR14096:SF28">
    <property type="entry name" value="APOLIPOPROTEIN L, 1-RELATED"/>
    <property type="match status" value="1"/>
</dbReference>
<dbReference type="Proteomes" id="UP000694941">
    <property type="component" value="Unplaced"/>
</dbReference>
<accession>A0ABM1B330</accession>
<proteinExistence type="inferred from homology"/>
<keyword evidence="2" id="KW-1185">Reference proteome</keyword>
<dbReference type="RefSeq" id="XP_013773802.1">
    <property type="nucleotide sequence ID" value="XM_013918348.2"/>
</dbReference>
<dbReference type="InterPro" id="IPR008405">
    <property type="entry name" value="ApoL"/>
</dbReference>
<evidence type="ECO:0000313" key="3">
    <source>
        <dbReference type="RefSeq" id="XP_013773802.1"/>
    </source>
</evidence>
<dbReference type="PANTHER" id="PTHR14096">
    <property type="entry name" value="APOLIPOPROTEIN L"/>
    <property type="match status" value="1"/>
</dbReference>
<comment type="similarity">
    <text evidence="1">Belongs to the apolipoprotein L family.</text>
</comment>
<reference evidence="3" key="1">
    <citation type="submission" date="2025-08" db="UniProtKB">
        <authorList>
            <consortium name="RefSeq"/>
        </authorList>
    </citation>
    <scope>IDENTIFICATION</scope>
    <source>
        <tissue evidence="3">Muscle</tissue>
    </source>
</reference>
<evidence type="ECO:0000256" key="1">
    <source>
        <dbReference type="ARBA" id="ARBA00010090"/>
    </source>
</evidence>
<sequence>MVDRCLGRGRENVKKEMEIFQSRLLSALKSYQKEQSRFKDCYIEWLPKRNFTLEKLETISKNIDKCHEKTNLASAVGTAASIIGGVGTIAGLALSPATLGVSMGFSMLSFGGGLTRVGSFVKEKVTSNNFIKDAQIVCLEDISKTREILQIGENMLKRDEDLDKLLEEVKNWACDLTRMLVDVKSSQAANLAKNILALTAEFQFLLIQGGDCIIDALNIVNKMFSIIGGKQNGNLNYVIKCMRRRKGSMGSIKQNHVLSDDFAFLNPTLGFQRMMIEGKNMTSVIDKIRNTTTLSRQLPQSLKDFYSTVKLWVFPSTSANCTSSVLKEIAHGGGLVSSAFVVLDTYCLVKIFQNIEGGSKTEQGEKLWELHDKLLREKKIIEEVYTSLTS</sequence>
<organism evidence="2 3">
    <name type="scientific">Limulus polyphemus</name>
    <name type="common">Atlantic horseshoe crab</name>
    <dbReference type="NCBI Taxonomy" id="6850"/>
    <lineage>
        <taxon>Eukaryota</taxon>
        <taxon>Metazoa</taxon>
        <taxon>Ecdysozoa</taxon>
        <taxon>Arthropoda</taxon>
        <taxon>Chelicerata</taxon>
        <taxon>Merostomata</taxon>
        <taxon>Xiphosura</taxon>
        <taxon>Limulidae</taxon>
        <taxon>Limulus</taxon>
    </lineage>
</organism>
<evidence type="ECO:0000313" key="2">
    <source>
        <dbReference type="Proteomes" id="UP000694941"/>
    </source>
</evidence>
<gene>
    <name evidence="3" type="primary">LOC106458800</name>
</gene>